<protein>
    <submittedName>
        <fullName evidence="2">Uracil DNA glycosylase superfamily protein</fullName>
    </submittedName>
</protein>
<dbReference type="PATRIC" id="fig|1121318.3.peg.2102"/>
<dbReference type="InterPro" id="IPR026353">
    <property type="entry name" value="Hypoxan-DNA_Glyclase"/>
</dbReference>
<accession>A0A0L6Z921</accession>
<keyword evidence="3" id="KW-1185">Reference proteome</keyword>
<organism evidence="2 3">
    <name type="scientific">Clostridium homopropionicum DSM 5847</name>
    <dbReference type="NCBI Taxonomy" id="1121318"/>
    <lineage>
        <taxon>Bacteria</taxon>
        <taxon>Bacillati</taxon>
        <taxon>Bacillota</taxon>
        <taxon>Clostridia</taxon>
        <taxon>Eubacteriales</taxon>
        <taxon>Clostridiaceae</taxon>
        <taxon>Clostridium</taxon>
    </lineage>
</organism>
<dbReference type="RefSeq" id="WP_052221623.1">
    <property type="nucleotide sequence ID" value="NZ_LHUR01000023.1"/>
</dbReference>
<dbReference type="NCBIfam" id="TIGR04274">
    <property type="entry name" value="hypoxanDNAglyco"/>
    <property type="match status" value="1"/>
</dbReference>
<proteinExistence type="predicted"/>
<dbReference type="AlphaFoldDB" id="A0A0L6Z921"/>
<evidence type="ECO:0000313" key="2">
    <source>
        <dbReference type="EMBL" id="KOA19477.1"/>
    </source>
</evidence>
<dbReference type="EMBL" id="LHUR01000023">
    <property type="protein sequence ID" value="KOA19477.1"/>
    <property type="molecule type" value="Genomic_DNA"/>
</dbReference>
<dbReference type="Proteomes" id="UP000037043">
    <property type="component" value="Unassembled WGS sequence"/>
</dbReference>
<feature type="domain" description="Uracil-DNA glycosylase-like" evidence="1">
    <location>
        <begin position="6"/>
        <end position="153"/>
    </location>
</feature>
<dbReference type="SMART" id="SM00986">
    <property type="entry name" value="UDG"/>
    <property type="match status" value="1"/>
</dbReference>
<dbReference type="CDD" id="cd10032">
    <property type="entry name" value="UDG-F6_HDG"/>
    <property type="match status" value="1"/>
</dbReference>
<sequence>MTTSFEPIIDKNCKILILGTMPSVMSLEKQRYYGNKRNQFWKIIYGLFNKEVEEDYENRKTFLLNQHIAIWDVLKSCDREGSSDSKIINPVSNDFETFFNQYPGIKTVFFNGSKAEELFIKLVIGKMCFKEGLLFYRLPSTSPANAIRFKDKLEQ</sequence>
<evidence type="ECO:0000313" key="3">
    <source>
        <dbReference type="Proteomes" id="UP000037043"/>
    </source>
</evidence>
<dbReference type="SMART" id="SM00987">
    <property type="entry name" value="UreE_C"/>
    <property type="match status" value="1"/>
</dbReference>
<dbReference type="STRING" id="36844.SAMN04488501_11827"/>
<dbReference type="InterPro" id="IPR005122">
    <property type="entry name" value="Uracil-DNA_glycosylase-like"/>
</dbReference>
<comment type="caution">
    <text evidence="2">The sequence shown here is derived from an EMBL/GenBank/DDBJ whole genome shotgun (WGS) entry which is preliminary data.</text>
</comment>
<dbReference type="Gene3D" id="3.40.470.10">
    <property type="entry name" value="Uracil-DNA glycosylase-like domain"/>
    <property type="match status" value="1"/>
</dbReference>
<gene>
    <name evidence="2" type="ORF">CLHOM_20850</name>
</gene>
<dbReference type="Pfam" id="PF03167">
    <property type="entry name" value="UDG"/>
    <property type="match status" value="1"/>
</dbReference>
<dbReference type="InterPro" id="IPR036895">
    <property type="entry name" value="Uracil-DNA_glycosylase-like_sf"/>
</dbReference>
<evidence type="ECO:0000259" key="1">
    <source>
        <dbReference type="SMART" id="SM00986"/>
    </source>
</evidence>
<reference evidence="3" key="1">
    <citation type="submission" date="2015-08" db="EMBL/GenBank/DDBJ databases">
        <title>Genome sequence of the strict anaerobe Clostridium homopropionicum LuHBu1 (DSM 5847T).</title>
        <authorList>
            <person name="Poehlein A."/>
            <person name="Beck M."/>
            <person name="Schiel-Bengelsdorf B."/>
            <person name="Bengelsdorf F.R."/>
            <person name="Daniel R."/>
            <person name="Duerre P."/>
        </authorList>
    </citation>
    <scope>NUCLEOTIDE SEQUENCE [LARGE SCALE GENOMIC DNA]</scope>
    <source>
        <strain evidence="3">DSM 5847</strain>
    </source>
</reference>
<dbReference type="SUPFAM" id="SSF52141">
    <property type="entry name" value="Uracil-DNA glycosylase-like"/>
    <property type="match status" value="1"/>
</dbReference>
<name>A0A0L6Z921_9CLOT</name>